<accession>Q9VIA4</accession>
<dbReference type="SMR" id="Q9VIA4"/>
<dbReference type="PhylomeDB" id="Q9VIA4"/>
<reference evidence="9 11" key="1">
    <citation type="journal article" date="2000" name="Science">
        <title>The genome sequence of Drosophila melanogaster.</title>
        <authorList>
            <person name="Adams M.D."/>
            <person name="Celniker S.E."/>
            <person name="Holt R.A."/>
            <person name="Evans C.A."/>
            <person name="Gocayne J.D."/>
            <person name="Amanatides P.G."/>
            <person name="Scherer S.E."/>
            <person name="Li P.W."/>
            <person name="Hoskins R.A."/>
            <person name="Galle R.F."/>
            <person name="George R.A."/>
            <person name="Lewis S.E."/>
            <person name="Richards S."/>
            <person name="Ashburner M."/>
            <person name="Henderson S.N."/>
            <person name="Sutton G.G."/>
            <person name="Wortman J.R."/>
            <person name="Yandell M.D."/>
            <person name="Zhang Q."/>
            <person name="Chen L.X."/>
            <person name="Brandon R.C."/>
            <person name="Rogers Y.H."/>
            <person name="Blazej R.G."/>
            <person name="Champe M."/>
            <person name="Pfeiffer B.D."/>
            <person name="Wan K.H."/>
            <person name="Doyle C."/>
            <person name="Baxter E.G."/>
            <person name="Helt G."/>
            <person name="Nelson C.R."/>
            <person name="Gabor G.L."/>
            <person name="Abril J.F."/>
            <person name="Agbayani A."/>
            <person name="An H.J."/>
            <person name="Andrews-Pfannkoch C."/>
            <person name="Baldwin D."/>
            <person name="Ballew R.M."/>
            <person name="Basu A."/>
            <person name="Baxendale J."/>
            <person name="Bayraktaroglu L."/>
            <person name="Beasley E.M."/>
            <person name="Beeson K.Y."/>
            <person name="Benos P.V."/>
            <person name="Berman B.P."/>
            <person name="Bhandari D."/>
            <person name="Bolshakov S."/>
            <person name="Borkova D."/>
            <person name="Botchan M.R."/>
            <person name="Bouck J."/>
            <person name="Brokstein P."/>
            <person name="Brottier P."/>
            <person name="Burtis K.C."/>
            <person name="Busam D.A."/>
            <person name="Butler H."/>
            <person name="Cadieu E."/>
            <person name="Center A."/>
            <person name="Chandra I."/>
            <person name="Cherry J.M."/>
            <person name="Cawley S."/>
            <person name="Dahlke C."/>
            <person name="Davenport L.B."/>
            <person name="Davies P."/>
            <person name="de Pablos B."/>
            <person name="Delcher A."/>
            <person name="Deng Z."/>
            <person name="Mays A.D."/>
            <person name="Dew I."/>
            <person name="Dietz S.M."/>
            <person name="Dodson K."/>
            <person name="Doup L.E."/>
            <person name="Downes M."/>
            <person name="Dugan-Rocha S."/>
            <person name="Dunkov B.C."/>
            <person name="Dunn P."/>
            <person name="Durbin K.J."/>
            <person name="Evangelista C.C."/>
            <person name="Ferraz C."/>
            <person name="Ferriera S."/>
            <person name="Fleischmann W."/>
            <person name="Fosler C."/>
            <person name="Gabrielian A.E."/>
            <person name="Garg N.S."/>
            <person name="Gelbart W.M."/>
            <person name="Glasser K."/>
            <person name="Glodek A."/>
            <person name="Gong F."/>
            <person name="Gorrell J.H."/>
            <person name="Gu Z."/>
            <person name="Guan P."/>
            <person name="Harris M."/>
            <person name="Harris N.L."/>
            <person name="Harvey D."/>
            <person name="Heiman T.J."/>
            <person name="Hernandez J.R."/>
            <person name="Houck J."/>
            <person name="Hostin D."/>
            <person name="Houston K.A."/>
            <person name="Howland T.J."/>
            <person name="Wei M.H."/>
            <person name="Ibegwam C."/>
            <person name="Jalali M."/>
            <person name="Kalush F."/>
            <person name="Karpen G.H."/>
            <person name="Ke Z."/>
            <person name="Kennison J.A."/>
            <person name="Ketchum K.A."/>
            <person name="Kimmel B.E."/>
            <person name="Kodira C.D."/>
            <person name="Kraft C."/>
            <person name="Kravitz S."/>
            <person name="Kulp D."/>
            <person name="Lai Z."/>
            <person name="Lasko P."/>
            <person name="Lei Y."/>
            <person name="Levitsky A.A."/>
            <person name="Li J."/>
            <person name="Li Z."/>
            <person name="Liang Y."/>
            <person name="Lin X."/>
            <person name="Liu X."/>
            <person name="Mattei B."/>
            <person name="McIntosh T.C."/>
            <person name="McLeod M.P."/>
            <person name="McPherson D."/>
            <person name="Merkulov G."/>
            <person name="Milshina N.V."/>
            <person name="Mobarry C."/>
            <person name="Morris J."/>
            <person name="Moshrefi A."/>
            <person name="Mount S.M."/>
            <person name="Moy M."/>
            <person name="Murphy B."/>
            <person name="Murphy L."/>
            <person name="Muzny D.M."/>
            <person name="Nelson D.L."/>
            <person name="Nelson D.R."/>
            <person name="Nelson K.A."/>
            <person name="Nixon K."/>
            <person name="Nusskern D.R."/>
            <person name="Pacleb J.M."/>
            <person name="Palazzolo M."/>
            <person name="Pittman G.S."/>
            <person name="Pan S."/>
            <person name="Pollard J."/>
            <person name="Puri V."/>
            <person name="Reese M.G."/>
            <person name="Reinert K."/>
            <person name="Remington K."/>
            <person name="Saunders R.D."/>
            <person name="Scheeler F."/>
            <person name="Shen H."/>
            <person name="Shue B.C."/>
            <person name="Siden-Kiamos I."/>
            <person name="Simpson M."/>
            <person name="Skupski M.P."/>
            <person name="Smith T."/>
            <person name="Spier E."/>
            <person name="Spradling A.C."/>
            <person name="Stapleton M."/>
            <person name="Strong R."/>
            <person name="Sun E."/>
            <person name="Svirskas R."/>
            <person name="Tector C."/>
            <person name="Turner R."/>
            <person name="Venter E."/>
            <person name="Wang A.H."/>
            <person name="Wang X."/>
            <person name="Wang Z.Y."/>
            <person name="Wassarman D.A."/>
            <person name="Weinstock G.M."/>
            <person name="Weissenbach J."/>
            <person name="Williams S.M."/>
            <person name="WoodageT"/>
            <person name="Worley K.C."/>
            <person name="Wu D."/>
            <person name="Yang S."/>
            <person name="Yao Q.A."/>
            <person name="Ye J."/>
            <person name="Yeh R.F."/>
            <person name="Zaveri J.S."/>
            <person name="Zhan M."/>
            <person name="Zhang G."/>
            <person name="Zhao Q."/>
            <person name="Zheng L."/>
            <person name="Zheng X.H."/>
            <person name="Zhong F.N."/>
            <person name="Zhong W."/>
            <person name="Zhou X."/>
            <person name="Zhu S."/>
            <person name="Zhu X."/>
            <person name="Smith H.O."/>
            <person name="Gibbs R.A."/>
            <person name="Myers E.W."/>
            <person name="Rubin G.M."/>
            <person name="Venter J.C."/>
        </authorList>
    </citation>
    <scope>NUCLEOTIDE SEQUENCE [LARGE SCALE GENOMIC DNA]</scope>
    <source>
        <strain evidence="11">Berkeley</strain>
    </source>
</reference>
<dbReference type="GO" id="GO:0005886">
    <property type="term" value="C:plasma membrane"/>
    <property type="evidence" value="ECO:0000318"/>
    <property type="project" value="GO_Central"/>
</dbReference>
<dbReference type="AGR" id="FB:FBgn0015770"/>
<evidence type="ECO:0000259" key="8">
    <source>
        <dbReference type="PROSITE" id="PS50104"/>
    </source>
</evidence>
<dbReference type="KEGG" id="dme:Dmel_CG1149"/>
<reference evidence="9 11" key="8">
    <citation type="journal article" date="2007" name="Science">
        <title>Sequence finishing and mapping of Drosophila melanogaster heterochromatin.</title>
        <authorList>
            <person name="Hoskins R.A."/>
            <person name="Carlson J.W."/>
            <person name="Kennedy C."/>
            <person name="Acevedo D."/>
            <person name="Evans-Holm M."/>
            <person name="Frise E."/>
            <person name="Wan K.H."/>
            <person name="Park S."/>
            <person name="Mendez-Lago M."/>
            <person name="Rossi F."/>
            <person name="Villasante A."/>
            <person name="Dimitri P."/>
            <person name="Karpen G.H."/>
            <person name="Celniker S.E."/>
        </authorList>
    </citation>
    <scope>NUCLEOTIDE SEQUENCE [LARGE SCALE GENOMIC DNA]</scope>
    <source>
        <strain evidence="11">Berkeley</strain>
    </source>
</reference>
<dbReference type="SUPFAM" id="SSF52200">
    <property type="entry name" value="Toll/Interleukin receptor TIR domain"/>
    <property type="match status" value="1"/>
</dbReference>
<dbReference type="OrthoDB" id="9985615at2759"/>
<dbReference type="Reactome" id="R-DME-6798695">
    <property type="pathway name" value="Neutrophil degranulation"/>
</dbReference>
<dbReference type="RefSeq" id="NP_649719.2">
    <property type="nucleotide sequence ID" value="NM_141462.2"/>
</dbReference>
<dbReference type="SMART" id="SM00255">
    <property type="entry name" value="TIR"/>
    <property type="match status" value="1"/>
</dbReference>
<evidence type="ECO:0000256" key="5">
    <source>
        <dbReference type="ARBA" id="ARBA00022989"/>
    </source>
</evidence>
<dbReference type="GO" id="GO:0038023">
    <property type="term" value="F:signaling receptor activity"/>
    <property type="evidence" value="ECO:0000318"/>
    <property type="project" value="GO_Central"/>
</dbReference>
<evidence type="ECO:0000256" key="6">
    <source>
        <dbReference type="ARBA" id="ARBA00023136"/>
    </source>
</evidence>
<feature type="domain" description="TIR" evidence="8">
    <location>
        <begin position="822"/>
        <end position="957"/>
    </location>
</feature>
<dbReference type="ExpressionAtlas" id="Q9VIA4">
    <property type="expression patterns" value="differential"/>
</dbReference>
<dbReference type="InterPro" id="IPR032675">
    <property type="entry name" value="LRR_dom_sf"/>
</dbReference>
<evidence type="ECO:0000313" key="11">
    <source>
        <dbReference type="Proteomes" id="UP000000803"/>
    </source>
</evidence>
<dbReference type="GO" id="GO:0006954">
    <property type="term" value="P:inflammatory response"/>
    <property type="evidence" value="ECO:0000318"/>
    <property type="project" value="GO_Central"/>
</dbReference>
<dbReference type="AlphaFoldDB" id="Q9VIA4"/>
<dbReference type="SMART" id="SM00013">
    <property type="entry name" value="LRRNT"/>
    <property type="match status" value="3"/>
</dbReference>
<dbReference type="GO" id="GO:0007165">
    <property type="term" value="P:signal transduction"/>
    <property type="evidence" value="ECO:0000315"/>
    <property type="project" value="FlyBase"/>
</dbReference>
<reference evidence="9 11" key="2">
    <citation type="journal article" date="2002" name="Genome Biol.">
        <title>Finishing a whole-genome shotgun: release 3 of the Drosophila melanogaster euchromatic genome sequence.</title>
        <authorList>
            <person name="Celniker S.E."/>
            <person name="Wheeler D.A."/>
            <person name="Kronmiller B."/>
            <person name="Carlson J.W."/>
            <person name="Halpern A."/>
            <person name="Patel S."/>
            <person name="Adams M."/>
            <person name="Champe M."/>
            <person name="Dugan S.P."/>
            <person name="Frise E."/>
            <person name="Hodgson A."/>
            <person name="George R.A."/>
            <person name="Hoskins R.A."/>
            <person name="Laverty T."/>
            <person name="Muzny D.M."/>
            <person name="Nelson C.R."/>
            <person name="Pacleb J.M."/>
            <person name="Park S."/>
            <person name="Pfeiffer B.D."/>
            <person name="Richards S."/>
            <person name="Sodergren E.J."/>
            <person name="Svirskas R."/>
            <person name="Tabor P.E."/>
            <person name="Wan K."/>
            <person name="Stapleton M."/>
            <person name="Sutton G.G."/>
            <person name="Venter C."/>
            <person name="Weinstock G."/>
            <person name="Scherer S.E."/>
            <person name="Myers E.W."/>
            <person name="Gibbs R.A."/>
            <person name="Rubin G.M."/>
        </authorList>
    </citation>
    <scope>NUCLEOTIDE SEQUENCE [LARGE SCALE GENOMIC DNA]</scope>
    <source>
        <strain evidence="11">Berkeley</strain>
    </source>
</reference>
<protein>
    <submittedName>
        <fullName evidence="9">MstProx</fullName>
    </submittedName>
</protein>
<keyword evidence="11" id="KW-1185">Reference proteome</keyword>
<reference evidence="9 11" key="3">
    <citation type="journal article" date="2002" name="Genome Biol.">
        <title>Annotation of the Drosophila melanogaster euchromatic genome: a systematic review.</title>
        <authorList>
            <person name="Misra S."/>
            <person name="Crosby M.A."/>
            <person name="Mungall C.J."/>
            <person name="Matthews B.B."/>
            <person name="Campbell K.S."/>
            <person name="Hradecky P."/>
            <person name="Huang Y."/>
            <person name="Kaminker J.S."/>
            <person name="Millburn G.H."/>
            <person name="Prochnik S.E."/>
            <person name="Smith C.D."/>
            <person name="Tupy J.L."/>
            <person name="Whitfied E.J."/>
            <person name="Bayraktaroglu L."/>
            <person name="Berman B.P."/>
            <person name="Bettencourt B.R."/>
            <person name="Celniker S.E."/>
            <person name="de Grey A.D."/>
            <person name="Drysdale R.A."/>
            <person name="Harris N.L."/>
            <person name="Richter J."/>
            <person name="Russo S."/>
            <person name="Schroeder A.J."/>
            <person name="Shu S.Q."/>
            <person name="Stapleton M."/>
            <person name="Yamada C."/>
            <person name="Ashburner M."/>
            <person name="Gelbart W.M."/>
            <person name="Rubin G.M."/>
            <person name="Lewis S.E."/>
        </authorList>
    </citation>
    <scope>GENOME REANNOTATION</scope>
    <source>
        <strain evidence="11">Berkeley</strain>
    </source>
</reference>
<dbReference type="PANTHER" id="PTHR24365">
    <property type="entry name" value="TOLL-LIKE RECEPTOR"/>
    <property type="match status" value="1"/>
</dbReference>
<dbReference type="SUPFAM" id="SSF52058">
    <property type="entry name" value="L domain-like"/>
    <property type="match status" value="2"/>
</dbReference>
<dbReference type="GeneID" id="40890"/>
<keyword evidence="3 7" id="KW-0812">Transmembrane</keyword>
<evidence type="ECO:0000256" key="1">
    <source>
        <dbReference type="ARBA" id="ARBA00004167"/>
    </source>
</evidence>
<keyword evidence="2" id="KW-0433">Leucine-rich repeat</keyword>
<evidence type="ECO:0000256" key="4">
    <source>
        <dbReference type="ARBA" id="ARBA00022729"/>
    </source>
</evidence>
<reference evidence="9 11" key="6">
    <citation type="journal article" date="2005" name="PLoS Comput. Biol.">
        <title>Combined evidence annotation of transposable elements in genome sequences.</title>
        <authorList>
            <person name="Quesneville H."/>
            <person name="Bergman C.M."/>
            <person name="Andrieu O."/>
            <person name="Autard D."/>
            <person name="Nouaud D."/>
            <person name="Ashburner M."/>
            <person name="Anxolabehere D."/>
        </authorList>
    </citation>
    <scope>NUCLEOTIDE SEQUENCE [LARGE SCALE GENOMIC DNA]</scope>
    <source>
        <strain evidence="11">Berkeley</strain>
    </source>
</reference>
<dbReference type="EMBL" id="AE014297">
    <property type="protein sequence ID" value="AAF54021.3"/>
    <property type="molecule type" value="Genomic_DNA"/>
</dbReference>
<accession>Q24164</accession>
<dbReference type="Bgee" id="FBgn0015770">
    <property type="expression patterns" value="Expressed in early-mid elongation-stage spermatid (Drosophila) in testis and 15 other cell types or tissues"/>
</dbReference>
<dbReference type="eggNOG" id="KOG4641">
    <property type="taxonomic scope" value="Eukaryota"/>
</dbReference>
<dbReference type="FunFam" id="3.80.10.10:FF:002202">
    <property type="entry name" value="DmMstProx"/>
    <property type="match status" value="1"/>
</dbReference>
<dbReference type="PRINTS" id="PR01537">
    <property type="entry name" value="INTRLKN1R1F"/>
</dbReference>
<dbReference type="PaxDb" id="7227-FBpp0081104"/>
<reference evidence="9 11" key="10">
    <citation type="journal article" date="2015" name="G3 (Bethesda)">
        <title>Gene Model Annotations for Drosophila melanogaster: The Rule-Benders.</title>
        <authorList>
            <consortium name="FlyBase Consortium"/>
            <person name="Crosby M.A."/>
            <person name="Gramates L.S."/>
            <person name="Dos Santos G."/>
            <person name="Matthews B.B."/>
            <person name="St Pierre S.E."/>
            <person name="Zhou P."/>
            <person name="Schroeder A.J."/>
            <person name="Falls K."/>
            <person name="Emmert D.B."/>
            <person name="Russo S.M."/>
            <person name="Gelbart W.M."/>
            <person name="null"/>
        </authorList>
    </citation>
    <scope>NUCLEOTIDE SEQUENCE [LARGE SCALE GENOMIC DNA]</scope>
    <source>
        <strain evidence="11">Berkeley</strain>
    </source>
</reference>
<evidence type="ECO:0000313" key="9">
    <source>
        <dbReference type="EMBL" id="AAF54021.3"/>
    </source>
</evidence>
<evidence type="ECO:0000256" key="2">
    <source>
        <dbReference type="ARBA" id="ARBA00022614"/>
    </source>
</evidence>
<dbReference type="STRING" id="7227.FBpp0081104"/>
<reference evidence="9 11" key="11">
    <citation type="journal article" date="2015" name="Genome Res.">
        <title>The Release 6 reference sequence of the Drosophila melanogaster genome.</title>
        <authorList>
            <person name="Hoskins R.A."/>
            <person name="Carlson J.W."/>
            <person name="Wan K.H."/>
            <person name="Park S."/>
            <person name="Mendez I."/>
            <person name="Galle S.E."/>
            <person name="Booth B.W."/>
            <person name="Pfeiffer B.D."/>
            <person name="George R.A."/>
            <person name="Svirskas R."/>
            <person name="Krzywinski M."/>
            <person name="Schein J."/>
            <person name="Accardo M.C."/>
            <person name="Damia E."/>
            <person name="Messina G."/>
            <person name="Mendez-Lago M."/>
            <person name="de Pablos B."/>
            <person name="Demakova O.V."/>
            <person name="Andreyeva E.N."/>
            <person name="Boldyreva L.V."/>
            <person name="Marra M."/>
            <person name="Carvalho A.B."/>
            <person name="Dimitri P."/>
            <person name="Villasante A."/>
            <person name="Zhimulev I.F."/>
            <person name="Rubin G.M."/>
            <person name="Karpen G.H."/>
            <person name="Celniker S.E."/>
        </authorList>
    </citation>
    <scope>NUCLEOTIDE SEQUENCE [LARGE SCALE GENOMIC DNA]</scope>
    <source>
        <strain evidence="11">Berkeley</strain>
    </source>
</reference>
<reference evidence="9 11" key="5">
    <citation type="journal article" date="2002" name="Genome Biol.">
        <title>Heterochromatic sequences in a Drosophila whole-genome shotgun assembly.</title>
        <authorList>
            <person name="Hoskins R.A."/>
            <person name="Smith C.D."/>
            <person name="Carlson J.W."/>
            <person name="Carvalho A.B."/>
            <person name="Halpern A."/>
            <person name="Kaminker J.S."/>
            <person name="Kennedy C."/>
            <person name="Mungall C.J."/>
            <person name="Sullivan B.A."/>
            <person name="Sutton G.G."/>
            <person name="Yasuhara J.C."/>
            <person name="Wakimoto B.T."/>
            <person name="Myers E.W."/>
            <person name="Celniker S.E."/>
            <person name="Rubin G.M."/>
            <person name="Karpen G.H."/>
        </authorList>
    </citation>
    <scope>NUCLEOTIDE SEQUENCE [LARGE SCALE GENOMIC DNA]</scope>
    <source>
        <strain evidence="11">Berkeley</strain>
    </source>
</reference>
<dbReference type="CTD" id="40890"/>
<dbReference type="OMA" id="YMVFNTY"/>
<gene>
    <name evidence="9 10" type="primary">MstProx</name>
    <name evidence="9" type="synonym">Dmel\CG1149</name>
    <name evidence="9" type="synonym">DmMstProx</name>
    <name evidence="9" type="synonym">dTLR3</name>
    <name evidence="9" type="synonym">dToll3</name>
    <name evidence="9" type="synonym">Mstprox</name>
    <name evidence="9" type="synonym">mstprox</name>
    <name evidence="9" type="synonym">Tl-3</name>
    <name evidence="9" type="synonym">toll</name>
    <name evidence="9" type="synonym">Toll-3</name>
    <name evidence="9" type="synonym">Toll3</name>
    <name evidence="9 10" type="ORF">CG1149</name>
    <name evidence="9" type="ORF">Dmel_CG1149</name>
</gene>
<dbReference type="HOGENOM" id="CLU_014808_0_0_1"/>
<evidence type="ECO:0000256" key="7">
    <source>
        <dbReference type="SAM" id="Phobius"/>
    </source>
</evidence>
<reference evidence="9 11" key="4">
    <citation type="journal article" date="2002" name="Genome Biol.">
        <title>The transposable elements of the Drosophila melanogaster euchromatin: a genomics perspective.</title>
        <authorList>
            <person name="Kaminker J.S."/>
            <person name="Bergman C.M."/>
            <person name="Kronmiller B."/>
            <person name="Carlson J."/>
            <person name="Svirskas R."/>
            <person name="Patel S."/>
            <person name="Frise E."/>
            <person name="Wheeler D.A."/>
            <person name="Lewis S.E."/>
            <person name="Rubin G.M."/>
            <person name="Ashburner M."/>
            <person name="Celniker S.E."/>
        </authorList>
    </citation>
    <scope>NUCLEOTIDE SEQUENCE [LARGE SCALE GENOMIC DNA]</scope>
    <source>
        <strain evidence="11">Berkeley</strain>
    </source>
</reference>
<reference evidence="9 11" key="7">
    <citation type="journal article" date="2007" name="Science">
        <title>The Release 5.1 annotation of Drosophila melanogaster heterochromatin.</title>
        <authorList>
            <person name="Smith C.D."/>
            <person name="Shu S."/>
            <person name="Mungall C.J."/>
            <person name="Karpen G.H."/>
        </authorList>
    </citation>
    <scope>NUCLEOTIDE SEQUENCE [LARGE SCALE GENOMIC DNA]</scope>
    <source>
        <strain evidence="11">Berkeley</strain>
    </source>
</reference>
<keyword evidence="4" id="KW-0732">Signal</keyword>
<dbReference type="Proteomes" id="UP000000803">
    <property type="component" value="Chromosome 3R"/>
</dbReference>
<dbReference type="InterPro" id="IPR000157">
    <property type="entry name" value="TIR_dom"/>
</dbReference>
<dbReference type="UCSC" id="CG1149-RA">
    <property type="organism name" value="d. melanogaster"/>
</dbReference>
<dbReference type="PROSITE" id="PS50104">
    <property type="entry name" value="TIR"/>
    <property type="match status" value="1"/>
</dbReference>
<proteinExistence type="predicted"/>
<reference evidence="9 11" key="9">
    <citation type="journal article" date="2015" name="G3 (Bethesda)">
        <title>Gene Model Annotations for Drosophila melanogaster: Impact of High-Throughput Data.</title>
        <authorList>
            <consortium name="FlyBase Consortium"/>
            <person name="Matthews B.B."/>
            <person name="Dos Santos G."/>
            <person name="Crosby M.A."/>
            <person name="Emmert D.B."/>
            <person name="St Pierre S.E."/>
            <person name="Gramates L.S."/>
            <person name="Zhou P."/>
            <person name="Schroeder A.J."/>
            <person name="Falls K."/>
            <person name="Strelets V."/>
            <person name="Russo S.M."/>
            <person name="Gelbart W.M."/>
            <person name="null"/>
        </authorList>
    </citation>
    <scope>NUCLEOTIDE SEQUENCE [LARGE SCALE GENOMIC DNA]</scope>
    <source>
        <strain evidence="11">Berkeley</strain>
    </source>
</reference>
<dbReference type="InterPro" id="IPR000372">
    <property type="entry name" value="LRRNT"/>
</dbReference>
<organism evidence="9 11">
    <name type="scientific">Drosophila melanogaster</name>
    <name type="common">Fruit fly</name>
    <dbReference type="NCBI Taxonomy" id="7227"/>
    <lineage>
        <taxon>Eukaryota</taxon>
        <taxon>Metazoa</taxon>
        <taxon>Ecdysozoa</taxon>
        <taxon>Arthropoda</taxon>
        <taxon>Hexapoda</taxon>
        <taxon>Insecta</taxon>
        <taxon>Pterygota</taxon>
        <taxon>Neoptera</taxon>
        <taxon>Endopterygota</taxon>
        <taxon>Diptera</taxon>
        <taxon>Brachycera</taxon>
        <taxon>Muscomorpha</taxon>
        <taxon>Ephydroidea</taxon>
        <taxon>Drosophilidae</taxon>
        <taxon>Drosophila</taxon>
        <taxon>Sophophora</taxon>
    </lineage>
</organism>
<dbReference type="FlyBase" id="FBgn0015770">
    <property type="gene designation" value="MstProx"/>
</dbReference>
<sequence length="965" mass="112475">MKLLLTIPDDYCETYCGGICNDTVASKTCDREAYDYIATNEYHLIMRDGHLEVNWKIPDPNIFIISPISKENRLKLNELIVSDTSYPIRAVDYLRQLGVETVTRFENQINSFKVIERDVHYINGPKSLKIIIQSNLYLNEIIEYINKTTDNVNEIIINAYKTVENQQIALDNLIFNGKSHLRSLTFIGFQIENLSTKPFAQFINLKRMVLTNCTVRNLTFLRTLQKSLEHLELDIDNEVDLKYFTNFSSLKFMKVRNYIPNKNFTALICTHKNCNFIRGINGLECPKLCQCLYIIDDLELNIDCSNLGLLQIPPLPIPSYGGVKLNFSNNSLSQLPTMTLPGYKLVKRLDVSRNRLTNLSINHLPAKLDYLDVSFNEIINMGNDVIKYLRTVPIFKQTGNQWTIHCDDKPLLNFFRHLKLIIRMKSAEMKPMFLHSLTELPKGFLKFLGKHFIWLGVRKQEYYLINEEQLLQSMHRKLNNLNTIMSIYKYMEWLHRKLIFVNREYDLFYIRQMAAPCPHKCECCYSRDSLILKIDCRNKFVYNFPDIVARNSRLMGKQNMSSPMELHLSKNNISNITIAMLPKELRFLDLRFNNLVTLDDKVLSYLKKNSIKTKLSGNPWNCDCKSRSVLSILRDHEPLEYDVTLKRCNISPTDCPDVCVCCLDNLTWPSFIVDCRGEGLLQMPSLSSRVTYVDLRNNNLTALSQKNRSSIENRSLKLHLLDNPWSCSCNDIEKINFMKSVSSSIVDFTEIKCSNGEKLVSINQHIVCPSDLFYYLALAISLVATIIALNFLIWFRQPVLVWFYEHGVCLSLSAKRELDKDKRFDAFLAFTHKDEALLEEFVDRLERGRPRFQLCFYLRDWLAGESIPDCIGQSIKDSRRIIVLMTENFMNSTWGRLEFRLALHATSRDRCKRLIVVLYPNVKNFDSLDSELRTYMAFNTYLERSHPNFWNKLIYSMPLLPSYVD</sequence>
<dbReference type="Reactome" id="R-DME-168142">
    <property type="pathway name" value="Toll Like Receptor 10 (TLR10) Cascade"/>
</dbReference>
<name>Q9VIA4_DROME</name>
<comment type="subcellular location">
    <subcellularLocation>
        <location evidence="1">Membrane</location>
        <topology evidence="1">Single-pass membrane protein</topology>
    </subcellularLocation>
</comment>
<dbReference type="PANTHER" id="PTHR24365:SF530">
    <property type="entry name" value="MSTPROX-RELATED"/>
    <property type="match status" value="1"/>
</dbReference>
<dbReference type="Gene3D" id="3.40.50.10140">
    <property type="entry name" value="Toll/interleukin-1 receptor homology (TIR) domain"/>
    <property type="match status" value="1"/>
</dbReference>
<dbReference type="InParanoid" id="Q9VIA4"/>
<dbReference type="Gene3D" id="3.80.10.10">
    <property type="entry name" value="Ribonuclease Inhibitor"/>
    <property type="match status" value="3"/>
</dbReference>
<evidence type="ECO:0000256" key="3">
    <source>
        <dbReference type="ARBA" id="ARBA00022692"/>
    </source>
</evidence>
<dbReference type="VEuPathDB" id="VectorBase:FBgn0015770"/>
<keyword evidence="5 7" id="KW-1133">Transmembrane helix</keyword>
<evidence type="ECO:0000313" key="10">
    <source>
        <dbReference type="FlyBase" id="FBgn0015770"/>
    </source>
</evidence>
<feature type="transmembrane region" description="Helical" evidence="7">
    <location>
        <begin position="772"/>
        <end position="795"/>
    </location>
</feature>
<dbReference type="BioGRID-ORCS" id="40890">
    <property type="hits" value="0 hits in 1 CRISPR screen"/>
</dbReference>
<keyword evidence="6 7" id="KW-0472">Membrane</keyword>
<dbReference type="Pfam" id="PF13676">
    <property type="entry name" value="TIR_2"/>
    <property type="match status" value="1"/>
</dbReference>
<dbReference type="InterPro" id="IPR035897">
    <property type="entry name" value="Toll_tir_struct_dom_sf"/>
</dbReference>